<evidence type="ECO:0000256" key="5">
    <source>
        <dbReference type="ARBA" id="ARBA00022989"/>
    </source>
</evidence>
<dbReference type="GO" id="GO:0006811">
    <property type="term" value="P:monoatomic ion transport"/>
    <property type="evidence" value="ECO:0007669"/>
    <property type="project" value="UniProtKB-KW"/>
</dbReference>
<dbReference type="AlphaFoldDB" id="A0A151NZB8"/>
<feature type="transmembrane region" description="Helical" evidence="8">
    <location>
        <begin position="319"/>
        <end position="345"/>
    </location>
</feature>
<dbReference type="STRING" id="8496.A0A151NZB8"/>
<dbReference type="EMBL" id="AKHW03001485">
    <property type="protein sequence ID" value="KYO41980.1"/>
    <property type="molecule type" value="Genomic_DNA"/>
</dbReference>
<evidence type="ECO:0000259" key="10">
    <source>
        <dbReference type="PROSITE" id="PS50850"/>
    </source>
</evidence>
<dbReference type="PANTHER" id="PTHR11388">
    <property type="entry name" value="ORGANIC ANION TRANSPORTER"/>
    <property type="match status" value="1"/>
</dbReference>
<evidence type="ECO:0000256" key="8">
    <source>
        <dbReference type="RuleBase" id="RU362056"/>
    </source>
</evidence>
<sequence length="776" mass="83749">MFHPGQGWKCGERKGDSQIHDALKDETTSSLQFADPARNGSYQRYKAIEMNEVLQGENGFNFNSKLTFPSASSPVENSLSCDTPSSKEPCTTPLSNGTLYSDANSPSDSCIKPLCNATAEAEAQYDPGVEYVSSEGDTLTCGWGAFAPSCLQIFNTPKGILFFLCVASFLQGMTVNGFINTVITSIERRFDLRSYQSGLIASSYDIAACVCLTFVSYFGGNGHKPRWLGWGVLIMGIGSLLFALPHFTTSRYEVHFPEDIGMCSSNQSMHCSETVSSLSTYRFIFMLGQFLHGIGATPLYTLGVTYLDDNVKSSYSPVYIAVFYTAAILGPAAGYLVGGLFLNIYTEFGREVDVTPDNPHWVGAWWIGFLGAGAASLLIAFPILGYPHRLPGSQRYIVMRVSEAHQLKDGSHKTASDPDFGKTVKDLPRSVLLLLKNPTFIFLCLAGATEATLIAGMSTFGPKFLESQFSLSASVAATYFGYLVVPAGGGGTFLGGFFVNKFNLRCSGIIKLCLCCTLSSLLAIFIFFIHCPNMPMAGVTQAYDGSVLPGSSVNLTTACNADCDCLREVYSPVCGSNDIMYYSPCHAGCKTLSTSSSQKVYQECSCILGNTTDVGQATAGKCTSSCQTMPLLMCLMFVVILFTFLSSIPALTATLRCVSDRQRSFALGIQWIVVRTLGGIPGPIAFGSMIDKSCLLWQDQCGEQGSCYVYQNSAMSQHTLIAGLVYKVLGTVFFLLACLLYKPPTPESLPGSSDASENGNSDLQENRSSVQTEMDV</sequence>
<keyword evidence="7" id="KW-1015">Disulfide bond</keyword>
<dbReference type="InterPro" id="IPR004156">
    <property type="entry name" value="OATP"/>
</dbReference>
<evidence type="ECO:0000259" key="11">
    <source>
        <dbReference type="PROSITE" id="PS51465"/>
    </source>
</evidence>
<feature type="transmembrane region" description="Helical" evidence="8">
    <location>
        <begin position="365"/>
        <end position="386"/>
    </location>
</feature>
<accession>A0A151NZB8</accession>
<feature type="transmembrane region" description="Helical" evidence="8">
    <location>
        <begin position="512"/>
        <end position="530"/>
    </location>
</feature>
<evidence type="ECO:0000256" key="9">
    <source>
        <dbReference type="SAM" id="MobiDB-lite"/>
    </source>
</evidence>
<organism evidence="12 13">
    <name type="scientific">Alligator mississippiensis</name>
    <name type="common">American alligator</name>
    <dbReference type="NCBI Taxonomy" id="8496"/>
    <lineage>
        <taxon>Eukaryota</taxon>
        <taxon>Metazoa</taxon>
        <taxon>Chordata</taxon>
        <taxon>Craniata</taxon>
        <taxon>Vertebrata</taxon>
        <taxon>Euteleostomi</taxon>
        <taxon>Archelosauria</taxon>
        <taxon>Archosauria</taxon>
        <taxon>Crocodylia</taxon>
        <taxon>Alligatoridae</taxon>
        <taxon>Alligatorinae</taxon>
        <taxon>Alligator</taxon>
    </lineage>
</organism>
<dbReference type="PROSITE" id="PS51465">
    <property type="entry name" value="KAZAL_2"/>
    <property type="match status" value="1"/>
</dbReference>
<evidence type="ECO:0000313" key="12">
    <source>
        <dbReference type="EMBL" id="KYO41980.1"/>
    </source>
</evidence>
<dbReference type="InterPro" id="IPR020846">
    <property type="entry name" value="MFS_dom"/>
</dbReference>
<dbReference type="Pfam" id="PF03137">
    <property type="entry name" value="OATP"/>
    <property type="match status" value="1"/>
</dbReference>
<dbReference type="Pfam" id="PF07648">
    <property type="entry name" value="Kazal_2"/>
    <property type="match status" value="1"/>
</dbReference>
<keyword evidence="13" id="KW-1185">Reference proteome</keyword>
<keyword evidence="4 8" id="KW-0812">Transmembrane</keyword>
<dbReference type="GO" id="GO:0015347">
    <property type="term" value="F:sodium-independent organic anion transmembrane transporter activity"/>
    <property type="evidence" value="ECO:0007669"/>
    <property type="project" value="TreeGrafter"/>
</dbReference>
<dbReference type="GO" id="GO:0016323">
    <property type="term" value="C:basolateral plasma membrane"/>
    <property type="evidence" value="ECO:0007669"/>
    <property type="project" value="TreeGrafter"/>
</dbReference>
<comment type="subcellular location">
    <subcellularLocation>
        <location evidence="1 8">Cell membrane</location>
        <topology evidence="1 8">Multi-pass membrane protein</topology>
    </subcellularLocation>
</comment>
<feature type="transmembrane region" description="Helical" evidence="8">
    <location>
        <begin position="439"/>
        <end position="460"/>
    </location>
</feature>
<feature type="transmembrane region" description="Helical" evidence="8">
    <location>
        <begin position="480"/>
        <end position="500"/>
    </location>
</feature>
<evidence type="ECO:0000313" key="13">
    <source>
        <dbReference type="Proteomes" id="UP000050525"/>
    </source>
</evidence>
<reference evidence="12 13" key="1">
    <citation type="journal article" date="2012" name="Genome Biol.">
        <title>Sequencing three crocodilian genomes to illuminate the evolution of archosaurs and amniotes.</title>
        <authorList>
            <person name="St John J.A."/>
            <person name="Braun E.L."/>
            <person name="Isberg S.R."/>
            <person name="Miles L.G."/>
            <person name="Chong A.Y."/>
            <person name="Gongora J."/>
            <person name="Dalzell P."/>
            <person name="Moran C."/>
            <person name="Bed'hom B."/>
            <person name="Abzhanov A."/>
            <person name="Burgess S.C."/>
            <person name="Cooksey A.M."/>
            <person name="Castoe T.A."/>
            <person name="Crawford N.G."/>
            <person name="Densmore L.D."/>
            <person name="Drew J.C."/>
            <person name="Edwards S.V."/>
            <person name="Faircloth B.C."/>
            <person name="Fujita M.K."/>
            <person name="Greenwold M.J."/>
            <person name="Hoffmann F.G."/>
            <person name="Howard J.M."/>
            <person name="Iguchi T."/>
            <person name="Janes D.E."/>
            <person name="Khan S.Y."/>
            <person name="Kohno S."/>
            <person name="de Koning A.J."/>
            <person name="Lance S.L."/>
            <person name="McCarthy F.M."/>
            <person name="McCormack J.E."/>
            <person name="Merchant M.E."/>
            <person name="Peterson D.G."/>
            <person name="Pollock D.D."/>
            <person name="Pourmand N."/>
            <person name="Raney B.J."/>
            <person name="Roessler K.A."/>
            <person name="Sanford J.R."/>
            <person name="Sawyer R.H."/>
            <person name="Schmidt C.J."/>
            <person name="Triplett E.W."/>
            <person name="Tuberville T.D."/>
            <person name="Venegas-Anaya M."/>
            <person name="Howard J.T."/>
            <person name="Jarvis E.D."/>
            <person name="Guillette L.J.Jr."/>
            <person name="Glenn T.C."/>
            <person name="Green R.E."/>
            <person name="Ray D.A."/>
        </authorList>
    </citation>
    <scope>NUCLEOTIDE SEQUENCE [LARGE SCALE GENOMIC DNA]</scope>
    <source>
        <strain evidence="12">KSC_2009_1</strain>
    </source>
</reference>
<feature type="transmembrane region" description="Helical" evidence="8">
    <location>
        <begin position="160"/>
        <end position="179"/>
    </location>
</feature>
<keyword evidence="8" id="KW-0813">Transport</keyword>
<feature type="transmembrane region" description="Helical" evidence="8">
    <location>
        <begin position="720"/>
        <end position="741"/>
    </location>
</feature>
<name>A0A151NZB8_ALLMI</name>
<protein>
    <recommendedName>
        <fullName evidence="8">Solute carrier organic anion transporter family member</fullName>
    </recommendedName>
</protein>
<dbReference type="InterPro" id="IPR002350">
    <property type="entry name" value="Kazal_dom"/>
</dbReference>
<dbReference type="Proteomes" id="UP000050525">
    <property type="component" value="Unassembled WGS sequence"/>
</dbReference>
<comment type="caution">
    <text evidence="12">The sequence shown here is derived from an EMBL/GenBank/DDBJ whole genome shotgun (WGS) entry which is preliminary data.</text>
</comment>
<feature type="compositionally biased region" description="Polar residues" evidence="9">
    <location>
        <begin position="750"/>
        <end position="776"/>
    </location>
</feature>
<feature type="transmembrane region" description="Helical" evidence="8">
    <location>
        <begin position="629"/>
        <end position="653"/>
    </location>
</feature>
<dbReference type="SUPFAM" id="SSF103473">
    <property type="entry name" value="MFS general substrate transporter"/>
    <property type="match status" value="1"/>
</dbReference>
<evidence type="ECO:0000256" key="6">
    <source>
        <dbReference type="ARBA" id="ARBA00023136"/>
    </source>
</evidence>
<evidence type="ECO:0000256" key="3">
    <source>
        <dbReference type="ARBA" id="ARBA00022475"/>
    </source>
</evidence>
<dbReference type="Gene3D" id="1.20.1250.20">
    <property type="entry name" value="MFS general substrate transporter like domains"/>
    <property type="match status" value="1"/>
</dbReference>
<evidence type="ECO:0000256" key="4">
    <source>
        <dbReference type="ARBA" id="ARBA00022692"/>
    </source>
</evidence>
<feature type="domain" description="Major facilitator superfamily (MFS) profile" evidence="10">
    <location>
        <begin position="160"/>
        <end position="742"/>
    </location>
</feature>
<dbReference type="PROSITE" id="PS50850">
    <property type="entry name" value="MFS"/>
    <property type="match status" value="1"/>
</dbReference>
<keyword evidence="8" id="KW-0406">Ion transport</keyword>
<feature type="transmembrane region" description="Helical" evidence="8">
    <location>
        <begin position="227"/>
        <end position="247"/>
    </location>
</feature>
<evidence type="ECO:0000256" key="2">
    <source>
        <dbReference type="ARBA" id="ARBA00009657"/>
    </source>
</evidence>
<dbReference type="InterPro" id="IPR036058">
    <property type="entry name" value="Kazal_dom_sf"/>
</dbReference>
<feature type="domain" description="Kazal-like" evidence="11">
    <location>
        <begin position="553"/>
        <end position="608"/>
    </location>
</feature>
<dbReference type="InterPro" id="IPR036259">
    <property type="entry name" value="MFS_trans_sf"/>
</dbReference>
<dbReference type="CDD" id="cd17462">
    <property type="entry name" value="MFS_SLCO4A_OATP4A"/>
    <property type="match status" value="1"/>
</dbReference>
<evidence type="ECO:0000256" key="1">
    <source>
        <dbReference type="ARBA" id="ARBA00004651"/>
    </source>
</evidence>
<evidence type="ECO:0000256" key="7">
    <source>
        <dbReference type="ARBA" id="ARBA00023157"/>
    </source>
</evidence>
<feature type="region of interest" description="Disordered" evidence="9">
    <location>
        <begin position="746"/>
        <end position="776"/>
    </location>
</feature>
<dbReference type="NCBIfam" id="TIGR00805">
    <property type="entry name" value="oat"/>
    <property type="match status" value="1"/>
</dbReference>
<dbReference type="PANTHER" id="PTHR11388:SF100">
    <property type="entry name" value="SOLUTE CARRIER ORGANIC ANION TRANSPORTER FAMILY MEMBER 4A1"/>
    <property type="match status" value="1"/>
</dbReference>
<dbReference type="InterPro" id="IPR046329">
    <property type="entry name" value="SO4A1-like"/>
</dbReference>
<feature type="transmembrane region" description="Helical" evidence="8">
    <location>
        <begin position="199"/>
        <end position="220"/>
    </location>
</feature>
<keyword evidence="6 8" id="KW-0472">Membrane</keyword>
<keyword evidence="5 8" id="KW-1133">Transmembrane helix</keyword>
<dbReference type="GO" id="GO:0015349">
    <property type="term" value="F:thyroid hormone transmembrane transporter activity"/>
    <property type="evidence" value="ECO:0007669"/>
    <property type="project" value="TreeGrafter"/>
</dbReference>
<keyword evidence="3" id="KW-1003">Cell membrane</keyword>
<feature type="transmembrane region" description="Helical" evidence="8">
    <location>
        <begin position="283"/>
        <end position="307"/>
    </location>
</feature>
<dbReference type="eggNOG" id="KOG3626">
    <property type="taxonomic scope" value="Eukaryota"/>
</dbReference>
<gene>
    <name evidence="12" type="primary">SLCO4A1</name>
    <name evidence="12" type="ORF">Y1Q_0002638</name>
</gene>
<comment type="similarity">
    <text evidence="2 8">Belongs to the organo anion transporter (TC 2.A.60) family.</text>
</comment>
<proteinExistence type="inferred from homology"/>
<feature type="transmembrane region" description="Helical" evidence="8">
    <location>
        <begin position="665"/>
        <end position="686"/>
    </location>
</feature>
<dbReference type="GO" id="GO:0043252">
    <property type="term" value="P:sodium-independent organic anion transport"/>
    <property type="evidence" value="ECO:0007669"/>
    <property type="project" value="TreeGrafter"/>
</dbReference>
<dbReference type="SUPFAM" id="SSF100895">
    <property type="entry name" value="Kazal-type serine protease inhibitors"/>
    <property type="match status" value="1"/>
</dbReference>